<reference evidence="1 2" key="1">
    <citation type="submission" date="2020-02" db="EMBL/GenBank/DDBJ databases">
        <authorList>
            <person name="Ma Q."/>
            <person name="Huang Y."/>
            <person name="Song X."/>
            <person name="Pei D."/>
        </authorList>
    </citation>
    <scope>NUCLEOTIDE SEQUENCE [LARGE SCALE GENOMIC DNA]</scope>
    <source>
        <strain evidence="1">Sxm20200214</strain>
        <tissue evidence="1">Leaf</tissue>
    </source>
</reference>
<proteinExistence type="predicted"/>
<sequence>MVNRVSCDSTQEGSSEQQITSDAVIEVNIELPLHLECFLSLKTIKHGLLETLQGNLLGLARYDSKAKRTLPGSENLCLLEFALEESKLSIFFKCVL</sequence>
<dbReference type="OrthoDB" id="426136at2759"/>
<evidence type="ECO:0000313" key="1">
    <source>
        <dbReference type="EMBL" id="KAG2240919.1"/>
    </source>
</evidence>
<accession>A0A8X7NVN9</accession>
<name>A0A8X7NVN9_BRACI</name>
<keyword evidence="2" id="KW-1185">Reference proteome</keyword>
<dbReference type="Proteomes" id="UP000886595">
    <property type="component" value="Unassembled WGS sequence"/>
</dbReference>
<dbReference type="EMBL" id="JAAMPC010001361">
    <property type="protein sequence ID" value="KAG2240919.1"/>
    <property type="molecule type" value="Genomic_DNA"/>
</dbReference>
<gene>
    <name evidence="1" type="ORF">Bca52824_096976</name>
</gene>
<dbReference type="AlphaFoldDB" id="A0A8X7NVN9"/>
<organism evidence="1 2">
    <name type="scientific">Brassica carinata</name>
    <name type="common">Ethiopian mustard</name>
    <name type="synonym">Abyssinian cabbage</name>
    <dbReference type="NCBI Taxonomy" id="52824"/>
    <lineage>
        <taxon>Eukaryota</taxon>
        <taxon>Viridiplantae</taxon>
        <taxon>Streptophyta</taxon>
        <taxon>Embryophyta</taxon>
        <taxon>Tracheophyta</taxon>
        <taxon>Spermatophyta</taxon>
        <taxon>Magnoliopsida</taxon>
        <taxon>eudicotyledons</taxon>
        <taxon>Gunneridae</taxon>
        <taxon>Pentapetalae</taxon>
        <taxon>rosids</taxon>
        <taxon>malvids</taxon>
        <taxon>Brassicales</taxon>
        <taxon>Brassicaceae</taxon>
        <taxon>Brassiceae</taxon>
        <taxon>Brassica</taxon>
    </lineage>
</organism>
<evidence type="ECO:0000313" key="2">
    <source>
        <dbReference type="Proteomes" id="UP000886595"/>
    </source>
</evidence>
<protein>
    <submittedName>
        <fullName evidence="1">Uncharacterized protein</fullName>
    </submittedName>
</protein>
<comment type="caution">
    <text evidence="1">The sequence shown here is derived from an EMBL/GenBank/DDBJ whole genome shotgun (WGS) entry which is preliminary data.</text>
</comment>